<evidence type="ECO:0000256" key="7">
    <source>
        <dbReference type="ARBA" id="ARBA00040595"/>
    </source>
</evidence>
<dbReference type="EMBL" id="CU928147">
    <property type="protein sequence ID" value="CAQ87251.1"/>
    <property type="molecule type" value="Genomic_DNA"/>
</dbReference>
<feature type="transmembrane region" description="Helical" evidence="8">
    <location>
        <begin position="91"/>
        <end position="112"/>
    </location>
</feature>
<feature type="transmembrane region" description="Helical" evidence="8">
    <location>
        <begin position="243"/>
        <end position="266"/>
    </location>
</feature>
<reference evidence="11" key="1">
    <citation type="journal article" date="2009" name="PLoS Genet.">
        <title>Organised genome dynamics in the Escherichia coli species results in highly diverse adaptive paths.</title>
        <authorList>
            <person name="Touchon M."/>
            <person name="Hoede C."/>
            <person name="Tenaillon O."/>
            <person name="Barbe V."/>
            <person name="Baeriswyl S."/>
            <person name="Bidet P."/>
            <person name="Bingen E."/>
            <person name="Bonacorsi S."/>
            <person name="Bouchier C."/>
            <person name="Bouvet O."/>
            <person name="Calteau A."/>
            <person name="Chiapello H."/>
            <person name="Clermont O."/>
            <person name="Cruveiller S."/>
            <person name="Danchin A."/>
            <person name="Diard M."/>
            <person name="Dossat C."/>
            <person name="Karoui M.E."/>
            <person name="Frapy E."/>
            <person name="Garry L."/>
            <person name="Ghigo J.M."/>
            <person name="Gilles A.M."/>
            <person name="Johnson J."/>
            <person name="Le Bouguenec C."/>
            <person name="Lescat M."/>
            <person name="Mangenot S."/>
            <person name="Martinez-Jehanne V."/>
            <person name="Matic I."/>
            <person name="Nassif X."/>
            <person name="Oztas S."/>
            <person name="Petit M.A."/>
            <person name="Pichon C."/>
            <person name="Rouy Z."/>
            <person name="Ruf C.S."/>
            <person name="Schneider D."/>
            <person name="Tourret J."/>
            <person name="Vacherie B."/>
            <person name="Vallenet D."/>
            <person name="Medigue C."/>
            <person name="Rocha E.P.C."/>
            <person name="Denamur E."/>
        </authorList>
    </citation>
    <scope>NUCLEOTIDE SEQUENCE [LARGE SCALE GENOMIC DNA]</scope>
    <source>
        <strain evidence="11">ED1a</strain>
        <plasmid evidence="11">Plasmid pECOED</plasmid>
    </source>
</reference>
<dbReference type="InterPro" id="IPR037185">
    <property type="entry name" value="EmrE-like"/>
</dbReference>
<dbReference type="InterPro" id="IPR000620">
    <property type="entry name" value="EamA_dom"/>
</dbReference>
<feature type="domain" description="EamA" evidence="9">
    <location>
        <begin position="181"/>
        <end position="315"/>
    </location>
</feature>
<feature type="transmembrane region" description="Helical" evidence="8">
    <location>
        <begin position="273"/>
        <end position="293"/>
    </location>
</feature>
<keyword evidence="10" id="KW-0614">Plasmid</keyword>
<feature type="transmembrane region" description="Helical" evidence="8">
    <location>
        <begin position="118"/>
        <end position="139"/>
    </location>
</feature>
<evidence type="ECO:0000256" key="1">
    <source>
        <dbReference type="ARBA" id="ARBA00004651"/>
    </source>
</evidence>
<dbReference type="Pfam" id="PF00892">
    <property type="entry name" value="EamA"/>
    <property type="match status" value="2"/>
</dbReference>
<organism evidence="10 11">
    <name type="scientific">Escherichia coli O81 (strain ED1a)</name>
    <dbReference type="NCBI Taxonomy" id="585397"/>
    <lineage>
        <taxon>Bacteria</taxon>
        <taxon>Pseudomonadati</taxon>
        <taxon>Pseudomonadota</taxon>
        <taxon>Gammaproteobacteria</taxon>
        <taxon>Enterobacterales</taxon>
        <taxon>Enterobacteriaceae</taxon>
        <taxon>Escherichia</taxon>
    </lineage>
</organism>
<feature type="transmembrane region" description="Helical" evidence="8">
    <location>
        <begin position="299"/>
        <end position="316"/>
    </location>
</feature>
<evidence type="ECO:0000256" key="4">
    <source>
        <dbReference type="ARBA" id="ARBA00022692"/>
    </source>
</evidence>
<sequence>MIVVIFNSLPLSWYTRYTEKGGVMNNQNYFLVRCMYVILMGLGFPIMRYMSLNFDTLNNNAIRFISGGVIFCIVCLLKYNNHLKNINIKTILLLFVLSIFMTCNMFFFINGIKHTSALSGSIFSILAMPLGILVASLFFIDERERALSYKFITGSLIAIIGSFIFVFNGYSLDSGSFSYTGFIFLTIAICIQSIQNVIVKIVAQYLPAIVISASTATISGLMFLLLAIKTGVITELSVTSKELLIYLVLAGIYGMMTGMLMAFYIVKTQGVTIFNITQLLIPVSTGIFGYITLGEKVDLIQATGAVIIIAGCIFATKR</sequence>
<feature type="transmembrane region" description="Helical" evidence="8">
    <location>
        <begin position="30"/>
        <end position="49"/>
    </location>
</feature>
<evidence type="ECO:0000256" key="3">
    <source>
        <dbReference type="ARBA" id="ARBA00022475"/>
    </source>
</evidence>
<dbReference type="GO" id="GO:0005886">
    <property type="term" value="C:plasma membrane"/>
    <property type="evidence" value="ECO:0007669"/>
    <property type="project" value="UniProtKB-SubCell"/>
</dbReference>
<feature type="transmembrane region" description="Helical" evidence="8">
    <location>
        <begin position="151"/>
        <end position="170"/>
    </location>
</feature>
<dbReference type="Proteomes" id="UP000000748">
    <property type="component" value="Plasmid pECOED"/>
</dbReference>
<dbReference type="PATRIC" id="fig|585397.9.peg.5280"/>
<dbReference type="PANTHER" id="PTHR32322">
    <property type="entry name" value="INNER MEMBRANE TRANSPORTER"/>
    <property type="match status" value="1"/>
</dbReference>
<dbReference type="PANTHER" id="PTHR32322:SF18">
    <property type="entry name" value="S-ADENOSYLMETHIONINE_S-ADENOSYLHOMOCYSTEINE TRANSPORTER"/>
    <property type="match status" value="1"/>
</dbReference>
<feature type="transmembrane region" description="Helical" evidence="8">
    <location>
        <begin position="61"/>
        <end position="79"/>
    </location>
</feature>
<evidence type="ECO:0000256" key="6">
    <source>
        <dbReference type="ARBA" id="ARBA00023136"/>
    </source>
</evidence>
<dbReference type="SUPFAM" id="SSF103481">
    <property type="entry name" value="Multidrug resistance efflux transporter EmrE"/>
    <property type="match status" value="2"/>
</dbReference>
<name>B7LII3_ECO81</name>
<accession>B7LII3</accession>
<keyword evidence="3" id="KW-1003">Cell membrane</keyword>
<dbReference type="AlphaFoldDB" id="B7LII3"/>
<comment type="similarity">
    <text evidence="2">Belongs to the drug/metabolite transporter (DMT) superfamily. 10 TMS drug/metabolite exporter (DME) (TC 2.A.7.3) family.</text>
</comment>
<gene>
    <name evidence="10" type="ordered locus">pECED1a_0034</name>
</gene>
<feature type="transmembrane region" description="Helical" evidence="8">
    <location>
        <begin position="176"/>
        <end position="194"/>
    </location>
</feature>
<evidence type="ECO:0000313" key="10">
    <source>
        <dbReference type="EMBL" id="CAQ87251.1"/>
    </source>
</evidence>
<evidence type="ECO:0000256" key="5">
    <source>
        <dbReference type="ARBA" id="ARBA00022989"/>
    </source>
</evidence>
<geneLocation type="plasmid" evidence="10 11">
    <name>pECOED</name>
</geneLocation>
<protein>
    <recommendedName>
        <fullName evidence="7">Threonine/homoserine exporter RhtA</fullName>
    </recommendedName>
</protein>
<evidence type="ECO:0000313" key="11">
    <source>
        <dbReference type="Proteomes" id="UP000000748"/>
    </source>
</evidence>
<proteinExistence type="inferred from homology"/>
<keyword evidence="6 8" id="KW-0472">Membrane</keyword>
<evidence type="ECO:0000256" key="2">
    <source>
        <dbReference type="ARBA" id="ARBA00009853"/>
    </source>
</evidence>
<feature type="domain" description="EamA" evidence="9">
    <location>
        <begin position="35"/>
        <end position="166"/>
    </location>
</feature>
<dbReference type="InterPro" id="IPR050638">
    <property type="entry name" value="AA-Vitamin_Transporters"/>
</dbReference>
<evidence type="ECO:0000259" key="9">
    <source>
        <dbReference type="Pfam" id="PF00892"/>
    </source>
</evidence>
<keyword evidence="4 8" id="KW-0812">Transmembrane</keyword>
<feature type="transmembrane region" description="Helical" evidence="8">
    <location>
        <begin position="206"/>
        <end position="228"/>
    </location>
</feature>
<evidence type="ECO:0000256" key="8">
    <source>
        <dbReference type="SAM" id="Phobius"/>
    </source>
</evidence>
<keyword evidence="5 8" id="KW-1133">Transmembrane helix</keyword>
<comment type="subcellular location">
    <subcellularLocation>
        <location evidence="1">Cell membrane</location>
        <topology evidence="1">Multi-pass membrane protein</topology>
    </subcellularLocation>
</comment>